<dbReference type="Gene3D" id="3.40.50.720">
    <property type="entry name" value="NAD(P)-binding Rossmann-like Domain"/>
    <property type="match status" value="1"/>
</dbReference>
<dbReference type="InterPro" id="IPR013154">
    <property type="entry name" value="ADH-like_N"/>
</dbReference>
<dbReference type="InterPro" id="IPR020843">
    <property type="entry name" value="ER"/>
</dbReference>
<evidence type="ECO:0000256" key="1">
    <source>
        <dbReference type="SAM" id="Phobius"/>
    </source>
</evidence>
<dbReference type="InterPro" id="IPR036291">
    <property type="entry name" value="NAD(P)-bd_dom_sf"/>
</dbReference>
<evidence type="ECO:0000313" key="3">
    <source>
        <dbReference type="EMBL" id="KAK3314858.1"/>
    </source>
</evidence>
<dbReference type="PANTHER" id="PTHR44013:SF1">
    <property type="entry name" value="ZINC-TYPE ALCOHOL DEHYDROGENASE-LIKE PROTEIN C16A3.02C"/>
    <property type="match status" value="1"/>
</dbReference>
<dbReference type="Pfam" id="PF13602">
    <property type="entry name" value="ADH_zinc_N_2"/>
    <property type="match status" value="1"/>
</dbReference>
<keyword evidence="1" id="KW-0472">Membrane</keyword>
<keyword evidence="1" id="KW-0812">Transmembrane</keyword>
<dbReference type="Proteomes" id="UP001283341">
    <property type="component" value="Unassembled WGS sequence"/>
</dbReference>
<dbReference type="CDD" id="cd05289">
    <property type="entry name" value="MDR_like_2"/>
    <property type="match status" value="1"/>
</dbReference>
<accession>A0AAE0HXP6</accession>
<proteinExistence type="predicted"/>
<evidence type="ECO:0000259" key="2">
    <source>
        <dbReference type="SMART" id="SM00829"/>
    </source>
</evidence>
<gene>
    <name evidence="3" type="ORF">B0H66DRAFT_324232</name>
</gene>
<dbReference type="InterPro" id="IPR052733">
    <property type="entry name" value="Chloroplast_QOR"/>
</dbReference>
<organism evidence="3 4">
    <name type="scientific">Apodospora peruviana</name>
    <dbReference type="NCBI Taxonomy" id="516989"/>
    <lineage>
        <taxon>Eukaryota</taxon>
        <taxon>Fungi</taxon>
        <taxon>Dikarya</taxon>
        <taxon>Ascomycota</taxon>
        <taxon>Pezizomycotina</taxon>
        <taxon>Sordariomycetes</taxon>
        <taxon>Sordariomycetidae</taxon>
        <taxon>Sordariales</taxon>
        <taxon>Lasiosphaeriaceae</taxon>
        <taxon>Apodospora</taxon>
    </lineage>
</organism>
<protein>
    <submittedName>
        <fullName evidence="3">Chaperonin 10-like protein</fullName>
    </submittedName>
</protein>
<feature type="transmembrane region" description="Helical" evidence="1">
    <location>
        <begin position="286"/>
        <end position="305"/>
    </location>
</feature>
<dbReference type="Pfam" id="PF08240">
    <property type="entry name" value="ADH_N"/>
    <property type="match status" value="1"/>
</dbReference>
<name>A0AAE0HXP6_9PEZI</name>
<dbReference type="GO" id="GO:0016491">
    <property type="term" value="F:oxidoreductase activity"/>
    <property type="evidence" value="ECO:0007669"/>
    <property type="project" value="InterPro"/>
</dbReference>
<reference evidence="3" key="2">
    <citation type="submission" date="2023-06" db="EMBL/GenBank/DDBJ databases">
        <authorList>
            <consortium name="Lawrence Berkeley National Laboratory"/>
            <person name="Haridas S."/>
            <person name="Hensen N."/>
            <person name="Bonometti L."/>
            <person name="Westerberg I."/>
            <person name="Brannstrom I.O."/>
            <person name="Guillou S."/>
            <person name="Cros-Aarteil S."/>
            <person name="Calhoun S."/>
            <person name="Kuo A."/>
            <person name="Mondo S."/>
            <person name="Pangilinan J."/>
            <person name="Riley R."/>
            <person name="Labutti K."/>
            <person name="Andreopoulos B."/>
            <person name="Lipzen A."/>
            <person name="Chen C."/>
            <person name="Yanf M."/>
            <person name="Daum C."/>
            <person name="Ng V."/>
            <person name="Clum A."/>
            <person name="Steindorff A."/>
            <person name="Ohm R."/>
            <person name="Martin F."/>
            <person name="Silar P."/>
            <person name="Natvig D."/>
            <person name="Lalanne C."/>
            <person name="Gautier V."/>
            <person name="Ament-Velasquez S.L."/>
            <person name="Kruys A."/>
            <person name="Hutchinson M.I."/>
            <person name="Powell A.J."/>
            <person name="Barry K."/>
            <person name="Miller A.N."/>
            <person name="Grigoriev I.V."/>
            <person name="Debuchy R."/>
            <person name="Gladieux P."/>
            <person name="Thoren M.H."/>
            <person name="Johannesson H."/>
        </authorList>
    </citation>
    <scope>NUCLEOTIDE SEQUENCE</scope>
    <source>
        <strain evidence="3">CBS 118394</strain>
    </source>
</reference>
<dbReference type="SUPFAM" id="SSF50129">
    <property type="entry name" value="GroES-like"/>
    <property type="match status" value="1"/>
</dbReference>
<dbReference type="SMART" id="SM00829">
    <property type="entry name" value="PKS_ER"/>
    <property type="match status" value="1"/>
</dbReference>
<dbReference type="EMBL" id="JAUEDM010000006">
    <property type="protein sequence ID" value="KAK3314858.1"/>
    <property type="molecule type" value="Genomic_DNA"/>
</dbReference>
<dbReference type="SUPFAM" id="SSF51735">
    <property type="entry name" value="NAD(P)-binding Rossmann-fold domains"/>
    <property type="match status" value="1"/>
</dbReference>
<dbReference type="AlphaFoldDB" id="A0AAE0HXP6"/>
<evidence type="ECO:0000313" key="4">
    <source>
        <dbReference type="Proteomes" id="UP001283341"/>
    </source>
</evidence>
<dbReference type="Gene3D" id="3.90.180.10">
    <property type="entry name" value="Medium-chain alcohol dehydrogenases, catalytic domain"/>
    <property type="match status" value="1"/>
</dbReference>
<feature type="domain" description="Enoyl reductase (ER)" evidence="2">
    <location>
        <begin position="10"/>
        <end position="373"/>
    </location>
</feature>
<dbReference type="InterPro" id="IPR011032">
    <property type="entry name" value="GroES-like_sf"/>
</dbReference>
<sequence>MATNLSTIPAAMRSLAIRTYTKPSGYEVLDLPVPTITNPNDVLVRVHAAVIATRDTQFAGGMTRYIAPLKFPFRLSVRGSGVIAAIGSKVTSLKIGDPVYGISSRHGHLMHREVSFASDYVVVPADILVIKPANLSFEEAATLSASVLVAYQCVRLYFEMTGQPAESTLEGKTVFVPGALSATGSVGVQVAKNVFGASNVISTVSTAKLGLVEELLGKGVVDQVIDYRTENVMDAVGRGAVDFVYNTQWDLVGTFPLVKPDTGAIVSIASVPSSGMMRSMFGPNRGFILGLMGWVSDLVYMYYGWKLRGTNIKQDFLSGNPGVREDVERTGEWIAAGKIKAVMTVVELDDIEKVREACDKVATGKGGLGALVIKLV</sequence>
<comment type="caution">
    <text evidence="3">The sequence shown here is derived from an EMBL/GenBank/DDBJ whole genome shotgun (WGS) entry which is preliminary data.</text>
</comment>
<keyword evidence="4" id="KW-1185">Reference proteome</keyword>
<reference evidence="3" key="1">
    <citation type="journal article" date="2023" name="Mol. Phylogenet. Evol.">
        <title>Genome-scale phylogeny and comparative genomics of the fungal order Sordariales.</title>
        <authorList>
            <person name="Hensen N."/>
            <person name="Bonometti L."/>
            <person name="Westerberg I."/>
            <person name="Brannstrom I.O."/>
            <person name="Guillou S."/>
            <person name="Cros-Aarteil S."/>
            <person name="Calhoun S."/>
            <person name="Haridas S."/>
            <person name="Kuo A."/>
            <person name="Mondo S."/>
            <person name="Pangilinan J."/>
            <person name="Riley R."/>
            <person name="LaButti K."/>
            <person name="Andreopoulos B."/>
            <person name="Lipzen A."/>
            <person name="Chen C."/>
            <person name="Yan M."/>
            <person name="Daum C."/>
            <person name="Ng V."/>
            <person name="Clum A."/>
            <person name="Steindorff A."/>
            <person name="Ohm R.A."/>
            <person name="Martin F."/>
            <person name="Silar P."/>
            <person name="Natvig D.O."/>
            <person name="Lalanne C."/>
            <person name="Gautier V."/>
            <person name="Ament-Velasquez S.L."/>
            <person name="Kruys A."/>
            <person name="Hutchinson M.I."/>
            <person name="Powell A.J."/>
            <person name="Barry K."/>
            <person name="Miller A.N."/>
            <person name="Grigoriev I.V."/>
            <person name="Debuchy R."/>
            <person name="Gladieux P."/>
            <person name="Hiltunen Thoren M."/>
            <person name="Johannesson H."/>
        </authorList>
    </citation>
    <scope>NUCLEOTIDE SEQUENCE</scope>
    <source>
        <strain evidence="3">CBS 118394</strain>
    </source>
</reference>
<dbReference type="PANTHER" id="PTHR44013">
    <property type="entry name" value="ZINC-TYPE ALCOHOL DEHYDROGENASE-LIKE PROTEIN C16A3.02C"/>
    <property type="match status" value="1"/>
</dbReference>
<keyword evidence="1" id="KW-1133">Transmembrane helix</keyword>